<dbReference type="Proteomes" id="UP000288725">
    <property type="component" value="Chromosome 5"/>
</dbReference>
<dbReference type="GO" id="GO:0005524">
    <property type="term" value="F:ATP binding"/>
    <property type="evidence" value="ECO:0007669"/>
    <property type="project" value="InterPro"/>
</dbReference>
<proteinExistence type="inferred from homology"/>
<evidence type="ECO:0000256" key="1">
    <source>
        <dbReference type="ARBA" id="ARBA00006082"/>
    </source>
</evidence>
<dbReference type="PANTHER" id="PTHR10073:SF52">
    <property type="entry name" value="MISMATCH REPAIR ENDONUCLEASE PMS2"/>
    <property type="match status" value="1"/>
</dbReference>
<dbReference type="InterPro" id="IPR038973">
    <property type="entry name" value="MutL/Mlh/Pms-like"/>
</dbReference>
<dbReference type="GO" id="GO:0016887">
    <property type="term" value="F:ATP hydrolysis activity"/>
    <property type="evidence" value="ECO:0007669"/>
    <property type="project" value="InterPro"/>
</dbReference>
<dbReference type="AlphaFoldDB" id="A0A444S5R4"/>
<dbReference type="GO" id="GO:0006298">
    <property type="term" value="P:mismatch repair"/>
    <property type="evidence" value="ECO:0007669"/>
    <property type="project" value="InterPro"/>
</dbReference>
<dbReference type="Gene3D" id="3.30.565.10">
    <property type="entry name" value="Histidine kinase-like ATPase, C-terminal domain"/>
    <property type="match status" value="1"/>
</dbReference>
<accession>A0A444S5R4</accession>
<dbReference type="NCBIfam" id="TIGR00585">
    <property type="entry name" value="mutl"/>
    <property type="match status" value="1"/>
</dbReference>
<dbReference type="PANTHER" id="PTHR10073">
    <property type="entry name" value="DNA MISMATCH REPAIR PROTEIN MLH, PMS, MUTL"/>
    <property type="match status" value="1"/>
</dbReference>
<dbReference type="FunFam" id="3.30.565.10:FF:000014">
    <property type="entry name" value="Mismatch repair endonuclease pms1, putative"/>
    <property type="match status" value="1"/>
</dbReference>
<name>A0A444S5R4_VERDA</name>
<comment type="similarity">
    <text evidence="1">Belongs to the DNA mismatch repair MutL/HexB family.</text>
</comment>
<organism evidence="2 3">
    <name type="scientific">Verticillium dahliae</name>
    <name type="common">Verticillium wilt</name>
    <dbReference type="NCBI Taxonomy" id="27337"/>
    <lineage>
        <taxon>Eukaryota</taxon>
        <taxon>Fungi</taxon>
        <taxon>Dikarya</taxon>
        <taxon>Ascomycota</taxon>
        <taxon>Pezizomycotina</taxon>
        <taxon>Sordariomycetes</taxon>
        <taxon>Hypocreomycetidae</taxon>
        <taxon>Glomerellales</taxon>
        <taxon>Plectosphaerellaceae</taxon>
        <taxon>Verticillium</taxon>
    </lineage>
</organism>
<dbReference type="InterPro" id="IPR036890">
    <property type="entry name" value="HATPase_C_sf"/>
</dbReference>
<dbReference type="InterPro" id="IPR002099">
    <property type="entry name" value="MutL/Mlh/PMS"/>
</dbReference>
<dbReference type="InterPro" id="IPR014762">
    <property type="entry name" value="DNA_mismatch_repair_CS"/>
</dbReference>
<comment type="caution">
    <text evidence="2">The sequence shown here is derived from an EMBL/GenBank/DDBJ whole genome shotgun (WGS) entry which is preliminary data.</text>
</comment>
<sequence length="277" mass="30275">MAIIKAIEANTVHRIQSGQVIVDLCSVVKELVENSLDANATAIDVRFKNQGLESIEVHDNGSGISPDNYEGLALKHHTSKLATFSDLNTLSTFGFRGEALSSLCALSQFSVVTCLASDAPRATKLEFEPSGRLKGTTVVAGQKGTVVTVNSLFHNLPVRRRELERNIKREWNKVITLLNQYACIQTGLKFTISQQPNKGKRIILFSTKGNTTVRDNIINIFGAKTTAVLTRLDVELQFEPSAESGLTSAKQPDQSASPVHVKGFSAIVSDRRITPRR</sequence>
<dbReference type="GO" id="GO:0140664">
    <property type="term" value="F:ATP-dependent DNA damage sensor activity"/>
    <property type="evidence" value="ECO:0007669"/>
    <property type="project" value="InterPro"/>
</dbReference>
<evidence type="ECO:0000313" key="2">
    <source>
        <dbReference type="EMBL" id="RXG48731.1"/>
    </source>
</evidence>
<dbReference type="CDD" id="cd16926">
    <property type="entry name" value="HATPase_MutL-MLH-PMS-like"/>
    <property type="match status" value="1"/>
</dbReference>
<dbReference type="SUPFAM" id="SSF55874">
    <property type="entry name" value="ATPase domain of HSP90 chaperone/DNA topoisomerase II/histidine kinase"/>
    <property type="match status" value="1"/>
</dbReference>
<protein>
    <submittedName>
        <fullName evidence="2">Uncharacterized protein</fullName>
    </submittedName>
</protein>
<dbReference type="GO" id="GO:0030983">
    <property type="term" value="F:mismatched DNA binding"/>
    <property type="evidence" value="ECO:0007669"/>
    <property type="project" value="InterPro"/>
</dbReference>
<reference evidence="2 3" key="1">
    <citation type="submission" date="2018-12" db="EMBL/GenBank/DDBJ databases">
        <title>Genome of Verticillium dahliae isolate Getta Getta.</title>
        <authorList>
            <person name="Gardiner D.M."/>
        </authorList>
    </citation>
    <scope>NUCLEOTIDE SEQUENCE [LARGE SCALE GENOMIC DNA]</scope>
    <source>
        <strain evidence="2 3">Getta Getta</strain>
    </source>
</reference>
<dbReference type="Pfam" id="PF13589">
    <property type="entry name" value="HATPase_c_3"/>
    <property type="match status" value="1"/>
</dbReference>
<dbReference type="PROSITE" id="PS00058">
    <property type="entry name" value="DNA_MISMATCH_REPAIR_1"/>
    <property type="match status" value="1"/>
</dbReference>
<dbReference type="EMBL" id="RSDZ01000021">
    <property type="protein sequence ID" value="RXG48731.1"/>
    <property type="molecule type" value="Genomic_DNA"/>
</dbReference>
<gene>
    <name evidence="2" type="ORF">VDGE_30020</name>
</gene>
<evidence type="ECO:0000313" key="3">
    <source>
        <dbReference type="Proteomes" id="UP000288725"/>
    </source>
</evidence>
<dbReference type="GO" id="GO:0032389">
    <property type="term" value="C:MutLalpha complex"/>
    <property type="evidence" value="ECO:0007669"/>
    <property type="project" value="TreeGrafter"/>
</dbReference>